<dbReference type="PRINTS" id="PR00690">
    <property type="entry name" value="ADHESNFAMILY"/>
</dbReference>
<evidence type="ECO:0000256" key="5">
    <source>
        <dbReference type="SAM" id="SignalP"/>
    </source>
</evidence>
<name>A0A7V0N0I3_UNCAE</name>
<reference evidence="6" key="1">
    <citation type="journal article" date="2020" name="mSystems">
        <title>Genome- and Community-Level Interaction Insights into Carbon Utilization and Element Cycling Functions of Hydrothermarchaeota in Hydrothermal Sediment.</title>
        <authorList>
            <person name="Zhou Z."/>
            <person name="Liu Y."/>
            <person name="Xu W."/>
            <person name="Pan J."/>
            <person name="Luo Z.H."/>
            <person name="Li M."/>
        </authorList>
    </citation>
    <scope>NUCLEOTIDE SEQUENCE [LARGE SCALE GENOMIC DNA]</scope>
    <source>
        <strain evidence="6">HyVt-219</strain>
    </source>
</reference>
<comment type="caution">
    <text evidence="6">The sequence shown here is derived from an EMBL/GenBank/DDBJ whole genome shotgun (WGS) entry which is preliminary data.</text>
</comment>
<proteinExistence type="inferred from homology"/>
<dbReference type="PRINTS" id="PR00691">
    <property type="entry name" value="ADHESINB"/>
</dbReference>
<keyword evidence="2 4" id="KW-0813">Transport</keyword>
<dbReference type="InterPro" id="IPR006129">
    <property type="entry name" value="AdhesinB"/>
</dbReference>
<evidence type="ECO:0000256" key="1">
    <source>
        <dbReference type="ARBA" id="ARBA00011028"/>
    </source>
</evidence>
<comment type="similarity">
    <text evidence="1 4">Belongs to the bacterial solute-binding protein 9 family.</text>
</comment>
<dbReference type="Pfam" id="PF01297">
    <property type="entry name" value="ZnuA"/>
    <property type="match status" value="1"/>
</dbReference>
<dbReference type="AlphaFoldDB" id="A0A7V0N0I3"/>
<sequence length="283" mass="32493">MRKKVILTLVSFCLIFATSFSPAKAQMNQDSEVIRVVVTILPLADFVENVGGNKVKVTVMVPPGANPHTYEPTPAQLRELTRAKIYVKVGSGMDFELTWMNKFIEINRNMLICDSSRGIQIIRKDPHIWLSPLNAKIQVENIYEALVKVDPVNRRYYSCNKENYIRKLNELDTEIRKELSKIKKREFMVFHPAWGYFAREYNLKQIAVEKEGKEPAARDLVKLIEQARKIGIKTIFVSPQFSTKGAKVIAREIGGKLVFIDPLARDYIENMHRVLSELIQALK</sequence>
<dbReference type="GO" id="GO:0030001">
    <property type="term" value="P:metal ion transport"/>
    <property type="evidence" value="ECO:0007669"/>
    <property type="project" value="InterPro"/>
</dbReference>
<dbReference type="EMBL" id="DRBC01000128">
    <property type="protein sequence ID" value="HDN84563.1"/>
    <property type="molecule type" value="Genomic_DNA"/>
</dbReference>
<organism evidence="6">
    <name type="scientific">Aerophobetes bacterium</name>
    <dbReference type="NCBI Taxonomy" id="2030807"/>
    <lineage>
        <taxon>Bacteria</taxon>
        <taxon>Candidatus Aerophobota</taxon>
    </lineage>
</organism>
<feature type="signal peptide" evidence="5">
    <location>
        <begin position="1"/>
        <end position="25"/>
    </location>
</feature>
<dbReference type="InterPro" id="IPR006128">
    <property type="entry name" value="Lipoprotein_PsaA-like"/>
</dbReference>
<evidence type="ECO:0000256" key="4">
    <source>
        <dbReference type="RuleBase" id="RU003512"/>
    </source>
</evidence>
<dbReference type="GO" id="GO:0007155">
    <property type="term" value="P:cell adhesion"/>
    <property type="evidence" value="ECO:0007669"/>
    <property type="project" value="InterPro"/>
</dbReference>
<accession>A0A7V0N0I3</accession>
<protein>
    <submittedName>
        <fullName evidence="6">Zinc ABC transporter substrate-binding protein</fullName>
    </submittedName>
</protein>
<evidence type="ECO:0000256" key="2">
    <source>
        <dbReference type="ARBA" id="ARBA00022448"/>
    </source>
</evidence>
<dbReference type="InterPro" id="IPR006127">
    <property type="entry name" value="ZnuA-like"/>
</dbReference>
<dbReference type="InterPro" id="IPR050492">
    <property type="entry name" value="Bact_metal-bind_prot9"/>
</dbReference>
<evidence type="ECO:0000256" key="3">
    <source>
        <dbReference type="ARBA" id="ARBA00022729"/>
    </source>
</evidence>
<gene>
    <name evidence="6" type="ORF">ENG47_02240</name>
</gene>
<evidence type="ECO:0000313" key="6">
    <source>
        <dbReference type="EMBL" id="HDN84563.1"/>
    </source>
</evidence>
<dbReference type="SUPFAM" id="SSF53807">
    <property type="entry name" value="Helical backbone' metal receptor"/>
    <property type="match status" value="1"/>
</dbReference>
<dbReference type="PANTHER" id="PTHR42953">
    <property type="entry name" value="HIGH-AFFINITY ZINC UPTAKE SYSTEM PROTEIN ZNUA-RELATED"/>
    <property type="match status" value="1"/>
</dbReference>
<dbReference type="Proteomes" id="UP000885660">
    <property type="component" value="Unassembled WGS sequence"/>
</dbReference>
<dbReference type="Gene3D" id="3.40.50.1980">
    <property type="entry name" value="Nitrogenase molybdenum iron protein domain"/>
    <property type="match status" value="2"/>
</dbReference>
<dbReference type="GO" id="GO:0046872">
    <property type="term" value="F:metal ion binding"/>
    <property type="evidence" value="ECO:0007669"/>
    <property type="project" value="InterPro"/>
</dbReference>
<keyword evidence="3 5" id="KW-0732">Signal</keyword>
<dbReference type="PANTHER" id="PTHR42953:SF3">
    <property type="entry name" value="HIGH-AFFINITY ZINC UPTAKE SYSTEM PROTEIN ZNUA"/>
    <property type="match status" value="1"/>
</dbReference>
<feature type="chain" id="PRO_5031505393" evidence="5">
    <location>
        <begin position="26"/>
        <end position="283"/>
    </location>
</feature>